<evidence type="ECO:0000256" key="15">
    <source>
        <dbReference type="ARBA" id="ARBA00081802"/>
    </source>
</evidence>
<dbReference type="InterPro" id="IPR000568">
    <property type="entry name" value="ATP_synth_F0_asu"/>
</dbReference>
<feature type="transmembrane region" description="Helical" evidence="16">
    <location>
        <begin position="40"/>
        <end position="61"/>
    </location>
</feature>
<keyword evidence="4" id="KW-0138">CF(0)</keyword>
<keyword evidence="18" id="KW-1185">Reference proteome</keyword>
<reference evidence="17" key="1">
    <citation type="submission" date="2025-08" db="UniProtKB">
        <authorList>
            <consortium name="Ensembl"/>
        </authorList>
    </citation>
    <scope>IDENTIFICATION</scope>
</reference>
<sequence length="91" mass="9609">MSALIIIESVSLVIRPIALGVRISANLTAGHLLIQLTTSATLALSSTIPILSLTTAILLFLLTILETAVAISQALVFGLLLSLYLQENTHN</sequence>
<evidence type="ECO:0000313" key="17">
    <source>
        <dbReference type="Ensembl" id="ENSPCEP00000015435.1"/>
    </source>
</evidence>
<evidence type="ECO:0000256" key="3">
    <source>
        <dbReference type="ARBA" id="ARBA00022448"/>
    </source>
</evidence>
<keyword evidence="7 16" id="KW-1133">Transmembrane helix</keyword>
<dbReference type="Pfam" id="PF00119">
    <property type="entry name" value="ATP-synt_A"/>
    <property type="match status" value="1"/>
</dbReference>
<keyword evidence="10" id="KW-0066">ATP synthesis</keyword>
<feature type="transmembrane region" description="Helical" evidence="16">
    <location>
        <begin position="68"/>
        <end position="85"/>
    </location>
</feature>
<evidence type="ECO:0000256" key="12">
    <source>
        <dbReference type="ARBA" id="ARBA00032954"/>
    </source>
</evidence>
<evidence type="ECO:0000256" key="9">
    <source>
        <dbReference type="ARBA" id="ARBA00023136"/>
    </source>
</evidence>
<keyword evidence="5 16" id="KW-0812">Transmembrane</keyword>
<dbReference type="Gene3D" id="1.20.120.220">
    <property type="entry name" value="ATP synthase, F0 complex, subunit A"/>
    <property type="match status" value="1"/>
</dbReference>
<keyword evidence="6" id="KW-0375">Hydrogen ion transport</keyword>
<organism evidence="17 18">
    <name type="scientific">Pelusios castaneus</name>
    <name type="common">West African mud turtle</name>
    <dbReference type="NCBI Taxonomy" id="367368"/>
    <lineage>
        <taxon>Eukaryota</taxon>
        <taxon>Metazoa</taxon>
        <taxon>Chordata</taxon>
        <taxon>Craniata</taxon>
        <taxon>Vertebrata</taxon>
        <taxon>Euteleostomi</taxon>
        <taxon>Archelosauria</taxon>
        <taxon>Testudinata</taxon>
        <taxon>Testudines</taxon>
        <taxon>Pleurodira</taxon>
        <taxon>Pelomedusidae</taxon>
        <taxon>Pelusios</taxon>
    </lineage>
</organism>
<dbReference type="InterPro" id="IPR035908">
    <property type="entry name" value="F0_ATP_A_sf"/>
</dbReference>
<evidence type="ECO:0000256" key="4">
    <source>
        <dbReference type="ARBA" id="ARBA00022547"/>
    </source>
</evidence>
<comment type="subcellular location">
    <subcellularLocation>
        <location evidence="1">Membrane</location>
        <topology evidence="1">Multi-pass membrane protein</topology>
    </subcellularLocation>
</comment>
<dbReference type="GO" id="GO:0046933">
    <property type="term" value="F:proton-transporting ATP synthase activity, rotational mechanism"/>
    <property type="evidence" value="ECO:0007669"/>
    <property type="project" value="TreeGrafter"/>
</dbReference>
<evidence type="ECO:0000256" key="13">
    <source>
        <dbReference type="ARBA" id="ARBA00063051"/>
    </source>
</evidence>
<proteinExistence type="inferred from homology"/>
<evidence type="ECO:0000256" key="5">
    <source>
        <dbReference type="ARBA" id="ARBA00022692"/>
    </source>
</evidence>
<keyword evidence="3" id="KW-0813">Transport</keyword>
<dbReference type="SUPFAM" id="SSF81336">
    <property type="entry name" value="F1F0 ATP synthase subunit A"/>
    <property type="match status" value="1"/>
</dbReference>
<accession>A0A8C8S4G8</accession>
<comment type="catalytic activity">
    <reaction evidence="11">
        <text>H(+)(in) = H(+)(out)</text>
        <dbReference type="Rhea" id="RHEA:34979"/>
        <dbReference type="ChEBI" id="CHEBI:15378"/>
    </reaction>
</comment>
<keyword evidence="8" id="KW-0406">Ion transport</keyword>
<dbReference type="PANTHER" id="PTHR11410">
    <property type="entry name" value="ATP SYNTHASE SUBUNIT A"/>
    <property type="match status" value="1"/>
</dbReference>
<evidence type="ECO:0000256" key="6">
    <source>
        <dbReference type="ARBA" id="ARBA00022781"/>
    </source>
</evidence>
<dbReference type="GO" id="GO:0045259">
    <property type="term" value="C:proton-transporting ATP synthase complex"/>
    <property type="evidence" value="ECO:0007669"/>
    <property type="project" value="UniProtKB-KW"/>
</dbReference>
<protein>
    <recommendedName>
        <fullName evidence="14">ATP synthase F(0) complex subunit a</fullName>
    </recommendedName>
    <alternativeName>
        <fullName evidence="12">F-ATPase protein 6</fullName>
    </alternativeName>
    <alternativeName>
        <fullName evidence="15">Proton-conducting channel, ATP synthase F(0) complex subunit a</fullName>
    </alternativeName>
</protein>
<evidence type="ECO:0000256" key="11">
    <source>
        <dbReference type="ARBA" id="ARBA00024169"/>
    </source>
</evidence>
<dbReference type="PRINTS" id="PR00123">
    <property type="entry name" value="ATPASEA"/>
</dbReference>
<evidence type="ECO:0000256" key="10">
    <source>
        <dbReference type="ARBA" id="ARBA00023310"/>
    </source>
</evidence>
<evidence type="ECO:0000256" key="1">
    <source>
        <dbReference type="ARBA" id="ARBA00004141"/>
    </source>
</evidence>
<dbReference type="PANTHER" id="PTHR11410:SF0">
    <property type="entry name" value="ATP SYNTHASE SUBUNIT A"/>
    <property type="match status" value="1"/>
</dbReference>
<dbReference type="AlphaFoldDB" id="A0A8C8S4G8"/>
<evidence type="ECO:0000313" key="18">
    <source>
        <dbReference type="Proteomes" id="UP000694393"/>
    </source>
</evidence>
<comment type="subunit">
    <text evidence="13">Component of the ATP synthase complex composed at least of ATP5F1A/subunit alpha, ATP5F1B/subunit beta, ATP5MC1/subunit c (homooctomer), MT-ATP6/subunit a, MT-ATP8/subunit 8, ATP5ME/subunit e, ATP5MF/subunit f, ATP5MG/subunit g, ATP5MK/subunit k, ATP5MJ/subunit j, ATP5F1C/subunit gamma, ATP5F1D/subunit delta, ATP5F1E/subunit epsilon, ATP5PF/subunit F6, ATP5PB/subunit b, ATP5PD/subunit d, ATP5PO/subunit OSCP. ATP synthase complex consists of a soluble F(1) head domain (subunits alpha(3) and beta(3)) - the catalytic core - and a membrane F(0) domain - the membrane proton channel (subunits c, a, 8, e, f, g, k and j). These two domains are linked by a central stalk (subunits gamma, delta, and epsilon) rotating inside the F1 region and a stationary peripheral stalk (subunits F6, b, d, and OSCP). Interacts with DNAJC30; interaction is direct.</text>
</comment>
<evidence type="ECO:0000256" key="16">
    <source>
        <dbReference type="SAM" id="Phobius"/>
    </source>
</evidence>
<name>A0A8C8S4G8_9SAUR</name>
<keyword evidence="9 16" id="KW-0472">Membrane</keyword>
<evidence type="ECO:0000256" key="14">
    <source>
        <dbReference type="ARBA" id="ARBA00071928"/>
    </source>
</evidence>
<comment type="similarity">
    <text evidence="2">Belongs to the ATPase A chain family.</text>
</comment>
<evidence type="ECO:0000256" key="2">
    <source>
        <dbReference type="ARBA" id="ARBA00006810"/>
    </source>
</evidence>
<evidence type="ECO:0000256" key="7">
    <source>
        <dbReference type="ARBA" id="ARBA00022989"/>
    </source>
</evidence>
<evidence type="ECO:0000256" key="8">
    <source>
        <dbReference type="ARBA" id="ARBA00023065"/>
    </source>
</evidence>
<dbReference type="CDD" id="cd00310">
    <property type="entry name" value="ATP-synt_Fo_a_6"/>
    <property type="match status" value="1"/>
</dbReference>
<dbReference type="Proteomes" id="UP000694393">
    <property type="component" value="Unplaced"/>
</dbReference>
<reference evidence="17" key="2">
    <citation type="submission" date="2025-09" db="UniProtKB">
        <authorList>
            <consortium name="Ensembl"/>
        </authorList>
    </citation>
    <scope>IDENTIFICATION</scope>
</reference>
<dbReference type="Ensembl" id="ENSPCET00000015987.1">
    <property type="protein sequence ID" value="ENSPCEP00000015435.1"/>
    <property type="gene ID" value="ENSPCEG00000012182.1"/>
</dbReference>
<dbReference type="InterPro" id="IPR045083">
    <property type="entry name" value="ATP_synth_F0_asu_bact/mt"/>
</dbReference>